<comment type="caution">
    <text evidence="2">The sequence shown here is derived from an EMBL/GenBank/DDBJ whole genome shotgun (WGS) entry which is preliminary data.</text>
</comment>
<accession>A0A0F9S5K8</accession>
<organism evidence="2">
    <name type="scientific">marine sediment metagenome</name>
    <dbReference type="NCBI Taxonomy" id="412755"/>
    <lineage>
        <taxon>unclassified sequences</taxon>
        <taxon>metagenomes</taxon>
        <taxon>ecological metagenomes</taxon>
    </lineage>
</organism>
<dbReference type="AlphaFoldDB" id="A0A0F9S5K8"/>
<feature type="region of interest" description="Disordered" evidence="1">
    <location>
        <begin position="413"/>
        <end position="437"/>
    </location>
</feature>
<evidence type="ECO:0000313" key="2">
    <source>
        <dbReference type="EMBL" id="KKN32361.1"/>
    </source>
</evidence>
<proteinExistence type="predicted"/>
<feature type="compositionally biased region" description="Basic residues" evidence="1">
    <location>
        <begin position="424"/>
        <end position="437"/>
    </location>
</feature>
<reference evidence="2" key="1">
    <citation type="journal article" date="2015" name="Nature">
        <title>Complex archaea that bridge the gap between prokaryotes and eukaryotes.</title>
        <authorList>
            <person name="Spang A."/>
            <person name="Saw J.H."/>
            <person name="Jorgensen S.L."/>
            <person name="Zaremba-Niedzwiedzka K."/>
            <person name="Martijn J."/>
            <person name="Lind A.E."/>
            <person name="van Eijk R."/>
            <person name="Schleper C."/>
            <person name="Guy L."/>
            <person name="Ettema T.J."/>
        </authorList>
    </citation>
    <scope>NUCLEOTIDE SEQUENCE</scope>
</reference>
<sequence>MASKASIIFTSHGFKTESIYACQPRLDHSDRDARDWMSFLYPAVDKEGKVTGMDKSSMDIFLSFVSEGYVEAKSATPVVVQSSTQDQKVLARIRKSFSKDIRDCLVLSKAGHLEFPIPGEKEPFRLTLDAVVETFEKLSKGVKPTGSTGAGNRRWLILQLANPVRIAMGLKPITTWRRELRSYDNDTERQKDHIRLNEDETTGKKKTTTQEKIVSAFKLAKKGVPESAFTPVFIKRGVVQFMATLTKLVAYVCFGNKVYGEKLMNDIVSGVLSLTQSHLKALRALRMACEHSDFSPKENVPTFLGTARKPDAVRVKANILENPEKTSGAAIQWFDKVRDPAFKPPARVQGLPREQVINIATKLDDDDPRSKLLKCIANNDAEGVIKVLDDLAPAVYWRNKAGDLDGEALTQLDVDKSQAGKPGYAKKKGSGRSRKTG</sequence>
<name>A0A0F9S5K8_9ZZZZ</name>
<gene>
    <name evidence="2" type="ORF">LCGC14_0814670</name>
</gene>
<dbReference type="EMBL" id="LAZR01002258">
    <property type="protein sequence ID" value="KKN32361.1"/>
    <property type="molecule type" value="Genomic_DNA"/>
</dbReference>
<protein>
    <submittedName>
        <fullName evidence="2">Uncharacterized protein</fullName>
    </submittedName>
</protein>
<evidence type="ECO:0000256" key="1">
    <source>
        <dbReference type="SAM" id="MobiDB-lite"/>
    </source>
</evidence>